<feature type="transmembrane region" description="Helical" evidence="6">
    <location>
        <begin position="425"/>
        <end position="444"/>
    </location>
</feature>
<evidence type="ECO:0000256" key="5">
    <source>
        <dbReference type="SAM" id="MobiDB-lite"/>
    </source>
</evidence>
<keyword evidence="8" id="KW-1185">Reference proteome</keyword>
<feature type="transmembrane region" description="Helical" evidence="6">
    <location>
        <begin position="277"/>
        <end position="298"/>
    </location>
</feature>
<dbReference type="SUPFAM" id="SSF103473">
    <property type="entry name" value="MFS general substrate transporter"/>
    <property type="match status" value="1"/>
</dbReference>
<dbReference type="PANTHER" id="PTHR23501">
    <property type="entry name" value="MAJOR FACILITATOR SUPERFAMILY"/>
    <property type="match status" value="1"/>
</dbReference>
<comment type="caution">
    <text evidence="7">The sequence shown here is derived from an EMBL/GenBank/DDBJ whole genome shotgun (WGS) entry which is preliminary data.</text>
</comment>
<dbReference type="AlphaFoldDB" id="A0A4S4L846"/>
<evidence type="ECO:0000256" key="3">
    <source>
        <dbReference type="ARBA" id="ARBA00022989"/>
    </source>
</evidence>
<feature type="transmembrane region" description="Helical" evidence="6">
    <location>
        <begin position="368"/>
        <end position="390"/>
    </location>
</feature>
<dbReference type="EMBL" id="SGPK01000127">
    <property type="protein sequence ID" value="THH07782.1"/>
    <property type="molecule type" value="Genomic_DNA"/>
</dbReference>
<evidence type="ECO:0000313" key="7">
    <source>
        <dbReference type="EMBL" id="THH07782.1"/>
    </source>
</evidence>
<keyword evidence="3 6" id="KW-1133">Transmembrane helix</keyword>
<evidence type="ECO:0000256" key="4">
    <source>
        <dbReference type="ARBA" id="ARBA00023136"/>
    </source>
</evidence>
<dbReference type="Gene3D" id="1.20.1250.20">
    <property type="entry name" value="MFS general substrate transporter like domains"/>
    <property type="match status" value="2"/>
</dbReference>
<protein>
    <recommendedName>
        <fullName evidence="9">Major facilitator superfamily (MFS) profile domain-containing protein</fullName>
    </recommendedName>
</protein>
<accession>A0A4S4L846</accession>
<evidence type="ECO:0008006" key="9">
    <source>
        <dbReference type="Google" id="ProtNLM"/>
    </source>
</evidence>
<reference evidence="7 8" key="1">
    <citation type="submission" date="2019-02" db="EMBL/GenBank/DDBJ databases">
        <title>Genome sequencing of the rare red list fungi Phellinidium pouzarii.</title>
        <authorList>
            <person name="Buettner E."/>
            <person name="Kellner H."/>
        </authorList>
    </citation>
    <scope>NUCLEOTIDE SEQUENCE [LARGE SCALE GENOMIC DNA]</scope>
    <source>
        <strain evidence="7 8">DSM 108285</strain>
    </source>
</reference>
<feature type="transmembrane region" description="Helical" evidence="6">
    <location>
        <begin position="535"/>
        <end position="557"/>
    </location>
</feature>
<feature type="transmembrane region" description="Helical" evidence="6">
    <location>
        <begin position="396"/>
        <end position="413"/>
    </location>
</feature>
<evidence type="ECO:0000256" key="2">
    <source>
        <dbReference type="ARBA" id="ARBA00022692"/>
    </source>
</evidence>
<comment type="subcellular location">
    <subcellularLocation>
        <location evidence="1">Membrane</location>
        <topology evidence="1">Multi-pass membrane protein</topology>
    </subcellularLocation>
</comment>
<sequence>MASSTSVKKDSDSERGLPNANDAGIPALDSRTAGELAREEDAHAGVRRVEAAEKVYGRYSKWILFGSLGLASYIYSLDSSTTSNYLSFAASSFGEHSLISSVQVAQSVIIAVGKPVIAKVADVTSRAYAYLGVCYIVIASAQRIGTIAGGIVVYAVGLQLLTQIIIADLTTLKWRALVSSLTSLPFVINGFIGPNIATAVLERSGWRWGYGMFAILVPATLLPLIVTFFWAEHKAKRLGIVDEMNTSIGAGAYMQSELVIDAKSTIKQRLRRAAEQLDLFGLLLLGAAVSLFLLPLTLAETAKDGWNNGWDLKVASRPVIAPRFVRNRSVVLASLIGFIDFFSYYLTYVYLYSFVLVVKPWSTLDATYFMQTQTIALTIFGCVAGVIMWWTRRYKFVLVGGLVIRLLGCGLMIHSRGAQASTVEIVWTQILQGAGGFSAIAMQVGAQASVPHTDVAMVTAVVLLLTEIGGAVGSAVAGAIWTGTMPGNLERNLPQLTAEQRATLFGSITDVLKYPRGDAIREGVIAAYDSTMKTMVIAATALSVVPIILALGMPNWYLGDTQNAVDDAALDGEVRYEGREHD</sequence>
<dbReference type="GO" id="GO:0022857">
    <property type="term" value="F:transmembrane transporter activity"/>
    <property type="evidence" value="ECO:0007669"/>
    <property type="project" value="TreeGrafter"/>
</dbReference>
<feature type="transmembrane region" description="Helical" evidence="6">
    <location>
        <begin position="331"/>
        <end position="356"/>
    </location>
</feature>
<evidence type="ECO:0000256" key="6">
    <source>
        <dbReference type="SAM" id="Phobius"/>
    </source>
</evidence>
<feature type="transmembrane region" description="Helical" evidence="6">
    <location>
        <begin position="151"/>
        <end position="169"/>
    </location>
</feature>
<dbReference type="GO" id="GO:0005886">
    <property type="term" value="C:plasma membrane"/>
    <property type="evidence" value="ECO:0007669"/>
    <property type="project" value="TreeGrafter"/>
</dbReference>
<organism evidence="7 8">
    <name type="scientific">Phellinidium pouzarii</name>
    <dbReference type="NCBI Taxonomy" id="167371"/>
    <lineage>
        <taxon>Eukaryota</taxon>
        <taxon>Fungi</taxon>
        <taxon>Dikarya</taxon>
        <taxon>Basidiomycota</taxon>
        <taxon>Agaricomycotina</taxon>
        <taxon>Agaricomycetes</taxon>
        <taxon>Hymenochaetales</taxon>
        <taxon>Hymenochaetaceae</taxon>
        <taxon>Phellinidium</taxon>
    </lineage>
</organism>
<keyword evidence="4 6" id="KW-0472">Membrane</keyword>
<name>A0A4S4L846_9AGAM</name>
<dbReference type="OrthoDB" id="2241241at2759"/>
<feature type="region of interest" description="Disordered" evidence="5">
    <location>
        <begin position="1"/>
        <end position="28"/>
    </location>
</feature>
<feature type="transmembrane region" description="Helical" evidence="6">
    <location>
        <begin position="208"/>
        <end position="231"/>
    </location>
</feature>
<dbReference type="PANTHER" id="PTHR23501:SF87">
    <property type="entry name" value="SIDEROPHORE IRON TRANSPORTER 2"/>
    <property type="match status" value="1"/>
</dbReference>
<proteinExistence type="predicted"/>
<feature type="transmembrane region" description="Helical" evidence="6">
    <location>
        <begin position="176"/>
        <end position="196"/>
    </location>
</feature>
<dbReference type="Proteomes" id="UP000308199">
    <property type="component" value="Unassembled WGS sequence"/>
</dbReference>
<gene>
    <name evidence="7" type="ORF">EW145_g3143</name>
</gene>
<feature type="transmembrane region" description="Helical" evidence="6">
    <location>
        <begin position="456"/>
        <end position="481"/>
    </location>
</feature>
<keyword evidence="2 6" id="KW-0812">Transmembrane</keyword>
<evidence type="ECO:0000256" key="1">
    <source>
        <dbReference type="ARBA" id="ARBA00004141"/>
    </source>
</evidence>
<evidence type="ECO:0000313" key="8">
    <source>
        <dbReference type="Proteomes" id="UP000308199"/>
    </source>
</evidence>
<dbReference type="InterPro" id="IPR036259">
    <property type="entry name" value="MFS_trans_sf"/>
</dbReference>